<evidence type="ECO:0000256" key="5">
    <source>
        <dbReference type="ARBA" id="ARBA00015719"/>
    </source>
</evidence>
<protein>
    <recommendedName>
        <fullName evidence="5">Cyanophycinase</fullName>
        <ecNumber evidence="4">3.4.15.6</ecNumber>
    </recommendedName>
</protein>
<keyword evidence="7" id="KW-0378">Hydrolase</keyword>
<dbReference type="Pfam" id="PF03575">
    <property type="entry name" value="Peptidase_S51"/>
    <property type="match status" value="1"/>
</dbReference>
<evidence type="ECO:0000256" key="7">
    <source>
        <dbReference type="ARBA" id="ARBA00022801"/>
    </source>
</evidence>
<dbReference type="InterPro" id="IPR029062">
    <property type="entry name" value="Class_I_gatase-like"/>
</dbReference>
<dbReference type="CDD" id="cd03145">
    <property type="entry name" value="GAT1_cyanophycinase"/>
    <property type="match status" value="1"/>
</dbReference>
<dbReference type="Proteomes" id="UP000622638">
    <property type="component" value="Unassembled WGS sequence"/>
</dbReference>
<comment type="similarity">
    <text evidence="3">Belongs to the peptidase S51 family.</text>
</comment>
<evidence type="ECO:0000256" key="6">
    <source>
        <dbReference type="ARBA" id="ARBA00022670"/>
    </source>
</evidence>
<dbReference type="Gene3D" id="3.40.50.880">
    <property type="match status" value="1"/>
</dbReference>
<dbReference type="InterPro" id="IPR005320">
    <property type="entry name" value="Peptidase_S51"/>
</dbReference>
<dbReference type="RefSeq" id="WP_229417876.1">
    <property type="nucleotide sequence ID" value="NZ_BMKG01000023.1"/>
</dbReference>
<keyword evidence="10" id="KW-1185">Reference proteome</keyword>
<dbReference type="EMBL" id="BMKG01000023">
    <property type="protein sequence ID" value="GGC17545.1"/>
    <property type="molecule type" value="Genomic_DNA"/>
</dbReference>
<dbReference type="EC" id="3.4.15.6" evidence="4"/>
<dbReference type="PIRSF" id="PIRSF032067">
    <property type="entry name" value="Cyanophycinase"/>
    <property type="match status" value="1"/>
</dbReference>
<name>A0ABQ1L1P2_9BURK</name>
<comment type="function">
    <text evidence="2">Exopeptidase that catalyzes the hydrolytic cleavage of multi-L-arginyl-poly-L-aspartic acid (cyanophycin; a water-insoluble reserve polymer) into aspartate-arginine dipeptides.</text>
</comment>
<evidence type="ECO:0000256" key="1">
    <source>
        <dbReference type="ARBA" id="ARBA00001092"/>
    </source>
</evidence>
<evidence type="ECO:0000313" key="10">
    <source>
        <dbReference type="Proteomes" id="UP000622638"/>
    </source>
</evidence>
<proteinExistence type="inferred from homology"/>
<evidence type="ECO:0000256" key="2">
    <source>
        <dbReference type="ARBA" id="ARBA00002039"/>
    </source>
</evidence>
<evidence type="ECO:0000256" key="8">
    <source>
        <dbReference type="ARBA" id="ARBA00022825"/>
    </source>
</evidence>
<dbReference type="InterPro" id="IPR011811">
    <property type="entry name" value="Peptidase_S51_cyanophycinase"/>
</dbReference>
<dbReference type="NCBIfam" id="TIGR02069">
    <property type="entry name" value="cyanophycinase"/>
    <property type="match status" value="1"/>
</dbReference>
<evidence type="ECO:0000313" key="9">
    <source>
        <dbReference type="EMBL" id="GGC17545.1"/>
    </source>
</evidence>
<reference evidence="10" key="1">
    <citation type="journal article" date="2019" name="Int. J. Syst. Evol. Microbiol.">
        <title>The Global Catalogue of Microorganisms (GCM) 10K type strain sequencing project: providing services to taxonomists for standard genome sequencing and annotation.</title>
        <authorList>
            <consortium name="The Broad Institute Genomics Platform"/>
            <consortium name="The Broad Institute Genome Sequencing Center for Infectious Disease"/>
            <person name="Wu L."/>
            <person name="Ma J."/>
        </authorList>
    </citation>
    <scope>NUCLEOTIDE SEQUENCE [LARGE SCALE GENOMIC DNA]</scope>
    <source>
        <strain evidence="10">CGMCC 1.15931</strain>
    </source>
</reference>
<gene>
    <name evidence="9" type="ORF">GCM10011572_43590</name>
</gene>
<keyword evidence="6" id="KW-0645">Protease</keyword>
<comment type="caution">
    <text evidence="9">The sequence shown here is derived from an EMBL/GenBank/DDBJ whole genome shotgun (WGS) entry which is preliminary data.</text>
</comment>
<comment type="catalytic activity">
    <reaction evidence="1">
        <text>[L-4-(L-arginin-2-N-yl)aspartate](n) + H2O = [L-4-(L-arginin-2-N-yl)aspartate](n-1) + L-4-(L-arginin-2-N-yl)aspartate</text>
        <dbReference type="Rhea" id="RHEA:12845"/>
        <dbReference type="Rhea" id="RHEA-COMP:13728"/>
        <dbReference type="Rhea" id="RHEA-COMP:13734"/>
        <dbReference type="ChEBI" id="CHEBI:15377"/>
        <dbReference type="ChEBI" id="CHEBI:137986"/>
        <dbReference type="ChEBI" id="CHEBI:137991"/>
        <dbReference type="EC" id="3.4.15.6"/>
    </reaction>
</comment>
<dbReference type="PANTHER" id="PTHR36175:SF1">
    <property type="entry name" value="CYANOPHYCINASE"/>
    <property type="match status" value="1"/>
</dbReference>
<organism evidence="9 10">
    <name type="scientific">Pseudoduganella buxea</name>
    <dbReference type="NCBI Taxonomy" id="1949069"/>
    <lineage>
        <taxon>Bacteria</taxon>
        <taxon>Pseudomonadati</taxon>
        <taxon>Pseudomonadota</taxon>
        <taxon>Betaproteobacteria</taxon>
        <taxon>Burkholderiales</taxon>
        <taxon>Oxalobacteraceae</taxon>
        <taxon>Telluria group</taxon>
        <taxon>Pseudoduganella</taxon>
    </lineage>
</organism>
<keyword evidence="8" id="KW-0720">Serine protease</keyword>
<dbReference type="SUPFAM" id="SSF52317">
    <property type="entry name" value="Class I glutamine amidotransferase-like"/>
    <property type="match status" value="1"/>
</dbReference>
<evidence type="ECO:0000256" key="3">
    <source>
        <dbReference type="ARBA" id="ARBA00006534"/>
    </source>
</evidence>
<evidence type="ECO:0000256" key="4">
    <source>
        <dbReference type="ARBA" id="ARBA00013115"/>
    </source>
</evidence>
<sequence length="285" mass="29204">MNHRSTHGSLLIVGGTEKNAENADILGRFIELAGGAEAPIAVITAASNIADQVWGHYEQAFRALGARRCVPVHVLARADASLPAVLEAVAGAAGIFIAGGDQKRLLARIGGTPLHDALHAAVQRGACLAGTSAGASALGVHMVTHGQPDFNPAVGAAGMGAGLGFVPHCIIDQHFSQRHRINRLLSLVARNPQLSGIGIDEDTALVVGPGARFAVIGAGAVTIVDASELQSDIVDTAPGTIPLLLGVRLHVIPAGTSFSSAPDAARPVPAPLRTLFQHLLDTDRP</sequence>
<dbReference type="PANTHER" id="PTHR36175">
    <property type="entry name" value="CYANOPHYCINASE"/>
    <property type="match status" value="1"/>
</dbReference>
<accession>A0ABQ1L1P2</accession>